<accession>A0A2Z6S7M1</accession>
<dbReference type="OrthoDB" id="2313477at2759"/>
<reference evidence="1 3" key="1">
    <citation type="submission" date="2017-11" db="EMBL/GenBank/DDBJ databases">
        <title>The genome of Rhizophagus clarus HR1 reveals common genetic basis of auxotrophy among arbuscular mycorrhizal fungi.</title>
        <authorList>
            <person name="Kobayashi Y."/>
        </authorList>
    </citation>
    <scope>NUCLEOTIDE SEQUENCE [LARGE SCALE GENOMIC DNA]</scope>
    <source>
        <strain evidence="1 3">HR1</strain>
    </source>
</reference>
<proteinExistence type="predicted"/>
<evidence type="ECO:0000313" key="1">
    <source>
        <dbReference type="EMBL" id="GBC00347.1"/>
    </source>
</evidence>
<keyword evidence="3" id="KW-1185">Reference proteome</keyword>
<comment type="caution">
    <text evidence="1">The sequence shown here is derived from an EMBL/GenBank/DDBJ whole genome shotgun (WGS) entry which is preliminary data.</text>
</comment>
<protein>
    <submittedName>
        <fullName evidence="1">Uncharacterized protein</fullName>
    </submittedName>
</protein>
<sequence length="392" mass="46387">MLSNHNLKYICYICRESRYYSNESTKCFRCNNLLSVVFKETVIPRARNLLAWRKLYQNYEKSNEKEAASLFADLHKVLKRTNETESQREEKLRLLLNKLKQESCKKKAFKYLKNWRNNSEIKLIFIDYLKYQPRLCILLIKAGFNITEDILLLALNTDISNKNHIDDYFEVLSIMLNKFNLVSNDKMKKDELVLIGGEKPKRLESLSQHITIMPNLTIIDHKKDTYLHDFINNMIGWLSSRSNFLNNPTTRYANSYDWTLKSISCSAKGFMTTCKAINKFLFTYVDSCTISKIATMRNVKNESAIMLGRIFMEKLKNSIQSIEKIMKFEEFREFKSLLPKIVDLQNVVMELMELFEKSIKQQRKISNRKIKRRIEIKSINLEETVEDLKECF</sequence>
<name>A0A2Z6S7M1_9GLOM</name>
<gene>
    <name evidence="2" type="ORF">RCL2_002802700</name>
    <name evidence="1" type="ORF">RclHR1_03820012</name>
</gene>
<evidence type="ECO:0000313" key="3">
    <source>
        <dbReference type="Proteomes" id="UP000247702"/>
    </source>
</evidence>
<dbReference type="Proteomes" id="UP000247702">
    <property type="component" value="Unassembled WGS sequence"/>
</dbReference>
<dbReference type="EMBL" id="BLAL01000300">
    <property type="protein sequence ID" value="GET01628.1"/>
    <property type="molecule type" value="Genomic_DNA"/>
</dbReference>
<reference evidence="2" key="2">
    <citation type="submission" date="2019-10" db="EMBL/GenBank/DDBJ databases">
        <title>Conservation and host-specific expression of non-tandemly repeated heterogenous ribosome RNA gene in arbuscular mycorrhizal fungi.</title>
        <authorList>
            <person name="Maeda T."/>
            <person name="Kobayashi Y."/>
            <person name="Nakagawa T."/>
            <person name="Ezawa T."/>
            <person name="Yamaguchi K."/>
            <person name="Bino T."/>
            <person name="Nishimoto Y."/>
            <person name="Shigenobu S."/>
            <person name="Kawaguchi M."/>
        </authorList>
    </citation>
    <scope>NUCLEOTIDE SEQUENCE</scope>
    <source>
        <strain evidence="2">HR1</strain>
    </source>
</reference>
<dbReference type="EMBL" id="BEXD01003135">
    <property type="protein sequence ID" value="GBC00347.1"/>
    <property type="molecule type" value="Genomic_DNA"/>
</dbReference>
<dbReference type="Proteomes" id="UP000615446">
    <property type="component" value="Unassembled WGS sequence"/>
</dbReference>
<organism evidence="1 3">
    <name type="scientific">Rhizophagus clarus</name>
    <dbReference type="NCBI Taxonomy" id="94130"/>
    <lineage>
        <taxon>Eukaryota</taxon>
        <taxon>Fungi</taxon>
        <taxon>Fungi incertae sedis</taxon>
        <taxon>Mucoromycota</taxon>
        <taxon>Glomeromycotina</taxon>
        <taxon>Glomeromycetes</taxon>
        <taxon>Glomerales</taxon>
        <taxon>Glomeraceae</taxon>
        <taxon>Rhizophagus</taxon>
    </lineage>
</organism>
<evidence type="ECO:0000313" key="2">
    <source>
        <dbReference type="EMBL" id="GET01628.1"/>
    </source>
</evidence>
<dbReference type="AlphaFoldDB" id="A0A2Z6S7M1"/>